<evidence type="ECO:0000313" key="4">
    <source>
        <dbReference type="Proteomes" id="UP000000763"/>
    </source>
</evidence>
<dbReference type="InterPro" id="IPR012677">
    <property type="entry name" value="Nucleotide-bd_a/b_plait_sf"/>
</dbReference>
<feature type="region of interest" description="Disordered" evidence="1">
    <location>
        <begin position="34"/>
        <end position="117"/>
    </location>
</feature>
<reference evidence="4" key="2">
    <citation type="journal article" date="2008" name="Nucleic Acids Res.">
        <title>The rice annotation project database (RAP-DB): 2008 update.</title>
        <authorList>
            <consortium name="The rice annotation project (RAP)"/>
        </authorList>
    </citation>
    <scope>GENOME REANNOTATION</scope>
    <source>
        <strain evidence="4">cv. Nipponbare</strain>
    </source>
</reference>
<dbReference type="SUPFAM" id="SSF54928">
    <property type="entry name" value="RNA-binding domain, RBD"/>
    <property type="match status" value="1"/>
</dbReference>
<accession>Q654I1</accession>
<dbReference type="InterPro" id="IPR035979">
    <property type="entry name" value="RBD_domain_sf"/>
</dbReference>
<feature type="domain" description="PTBP1-like RNA recognition motif 2" evidence="2">
    <location>
        <begin position="146"/>
        <end position="228"/>
    </location>
</feature>
<gene>
    <name evidence="3" type="primary">P0036C11.32</name>
</gene>
<proteinExistence type="predicted"/>
<name>Q654I1_ORYSJ</name>
<dbReference type="GO" id="GO:0003676">
    <property type="term" value="F:nucleic acid binding"/>
    <property type="evidence" value="ECO:0007669"/>
    <property type="project" value="InterPro"/>
</dbReference>
<protein>
    <recommendedName>
        <fullName evidence="2">PTBP1-like RNA recognition motif 2 domain-containing protein</fullName>
    </recommendedName>
</protein>
<organism evidence="3 4">
    <name type="scientific">Oryza sativa subsp. japonica</name>
    <name type="common">Rice</name>
    <dbReference type="NCBI Taxonomy" id="39947"/>
    <lineage>
        <taxon>Eukaryota</taxon>
        <taxon>Viridiplantae</taxon>
        <taxon>Streptophyta</taxon>
        <taxon>Embryophyta</taxon>
        <taxon>Tracheophyta</taxon>
        <taxon>Spermatophyta</taxon>
        <taxon>Magnoliopsida</taxon>
        <taxon>Liliopsida</taxon>
        <taxon>Poales</taxon>
        <taxon>Poaceae</taxon>
        <taxon>BOP clade</taxon>
        <taxon>Oryzoideae</taxon>
        <taxon>Oryzeae</taxon>
        <taxon>Oryzinae</taxon>
        <taxon>Oryza</taxon>
        <taxon>Oryza sativa</taxon>
    </lineage>
</organism>
<dbReference type="AlphaFoldDB" id="Q654I1"/>
<dbReference type="EMBL" id="AP004688">
    <property type="protein sequence ID" value="BAD45786.1"/>
    <property type="molecule type" value="Genomic_DNA"/>
</dbReference>
<evidence type="ECO:0000259" key="2">
    <source>
        <dbReference type="Pfam" id="PF11835"/>
    </source>
</evidence>
<dbReference type="Pfam" id="PF11835">
    <property type="entry name" value="RRM_8"/>
    <property type="match status" value="1"/>
</dbReference>
<feature type="compositionally biased region" description="Basic and acidic residues" evidence="1">
    <location>
        <begin position="46"/>
        <end position="62"/>
    </location>
</feature>
<evidence type="ECO:0000256" key="1">
    <source>
        <dbReference type="SAM" id="MobiDB-lite"/>
    </source>
</evidence>
<reference evidence="4" key="1">
    <citation type="journal article" date="2005" name="Nature">
        <title>The map-based sequence of the rice genome.</title>
        <authorList>
            <consortium name="International rice genome sequencing project (IRGSP)"/>
            <person name="Matsumoto T."/>
            <person name="Wu J."/>
            <person name="Kanamori H."/>
            <person name="Katayose Y."/>
            <person name="Fujisawa M."/>
            <person name="Namiki N."/>
            <person name="Mizuno H."/>
            <person name="Yamamoto K."/>
            <person name="Antonio B.A."/>
            <person name="Baba T."/>
            <person name="Sakata K."/>
            <person name="Nagamura Y."/>
            <person name="Aoki H."/>
            <person name="Arikawa K."/>
            <person name="Arita K."/>
            <person name="Bito T."/>
            <person name="Chiden Y."/>
            <person name="Fujitsuka N."/>
            <person name="Fukunaka R."/>
            <person name="Hamada M."/>
            <person name="Harada C."/>
            <person name="Hayashi A."/>
            <person name="Hijishita S."/>
            <person name="Honda M."/>
            <person name="Hosokawa S."/>
            <person name="Ichikawa Y."/>
            <person name="Idonuma A."/>
            <person name="Iijima M."/>
            <person name="Ikeda M."/>
            <person name="Ikeno M."/>
            <person name="Ito K."/>
            <person name="Ito S."/>
            <person name="Ito T."/>
            <person name="Ito Y."/>
            <person name="Ito Y."/>
            <person name="Iwabuchi A."/>
            <person name="Kamiya K."/>
            <person name="Karasawa W."/>
            <person name="Kurita K."/>
            <person name="Katagiri S."/>
            <person name="Kikuta A."/>
            <person name="Kobayashi H."/>
            <person name="Kobayashi N."/>
            <person name="Machita K."/>
            <person name="Maehara T."/>
            <person name="Masukawa M."/>
            <person name="Mizubayashi T."/>
            <person name="Mukai Y."/>
            <person name="Nagasaki H."/>
            <person name="Nagata Y."/>
            <person name="Naito S."/>
            <person name="Nakashima M."/>
            <person name="Nakama Y."/>
            <person name="Nakamichi Y."/>
            <person name="Nakamura M."/>
            <person name="Meguro A."/>
            <person name="Negishi M."/>
            <person name="Ohta I."/>
            <person name="Ohta T."/>
            <person name="Okamoto M."/>
            <person name="Ono N."/>
            <person name="Saji S."/>
            <person name="Sakaguchi M."/>
            <person name="Sakai K."/>
            <person name="Shibata M."/>
            <person name="Shimokawa T."/>
            <person name="Song J."/>
            <person name="Takazaki Y."/>
            <person name="Terasawa K."/>
            <person name="Tsugane M."/>
            <person name="Tsuji K."/>
            <person name="Ueda S."/>
            <person name="Waki K."/>
            <person name="Yamagata H."/>
            <person name="Yamamoto M."/>
            <person name="Yamamoto S."/>
            <person name="Yamane H."/>
            <person name="Yoshiki S."/>
            <person name="Yoshihara R."/>
            <person name="Yukawa K."/>
            <person name="Zhong H."/>
            <person name="Yano M."/>
            <person name="Yuan Q."/>
            <person name="Ouyang S."/>
            <person name="Liu J."/>
            <person name="Jones K.M."/>
            <person name="Gansberger K."/>
            <person name="Moffat K."/>
            <person name="Hill J."/>
            <person name="Bera J."/>
            <person name="Fadrosh D."/>
            <person name="Jin S."/>
            <person name="Johri S."/>
            <person name="Kim M."/>
            <person name="Overton L."/>
            <person name="Reardon M."/>
            <person name="Tsitrin T."/>
            <person name="Vuong H."/>
            <person name="Weaver B."/>
            <person name="Ciecko A."/>
            <person name="Tallon L."/>
            <person name="Jackson J."/>
            <person name="Pai G."/>
            <person name="Aken S.V."/>
            <person name="Utterback T."/>
            <person name="Reidmuller S."/>
            <person name="Feldblyum T."/>
            <person name="Hsiao J."/>
            <person name="Zismann V."/>
            <person name="Iobst S."/>
            <person name="de Vazeille A.R."/>
            <person name="Buell C.R."/>
            <person name="Ying K."/>
            <person name="Li Y."/>
            <person name="Lu T."/>
            <person name="Huang Y."/>
            <person name="Zhao Q."/>
            <person name="Feng Q."/>
            <person name="Zhang L."/>
            <person name="Zhu J."/>
            <person name="Weng Q."/>
            <person name="Mu J."/>
            <person name="Lu Y."/>
            <person name="Fan D."/>
            <person name="Liu Y."/>
            <person name="Guan J."/>
            <person name="Zhang Y."/>
            <person name="Yu S."/>
            <person name="Liu X."/>
            <person name="Zhang Y."/>
            <person name="Hong G."/>
            <person name="Han B."/>
            <person name="Choisne N."/>
            <person name="Demange N."/>
            <person name="Orjeda G."/>
            <person name="Samain S."/>
            <person name="Cattolico L."/>
            <person name="Pelletier E."/>
            <person name="Couloux A."/>
            <person name="Segurens B."/>
            <person name="Wincker P."/>
            <person name="D'Hont A."/>
            <person name="Scarpelli C."/>
            <person name="Weissenbach J."/>
            <person name="Salanoubat M."/>
            <person name="Quetier F."/>
            <person name="Yu Y."/>
            <person name="Kim H.R."/>
            <person name="Rambo T."/>
            <person name="Currie J."/>
            <person name="Collura K."/>
            <person name="Luo M."/>
            <person name="Yang T."/>
            <person name="Ammiraju J.S.S."/>
            <person name="Engler F."/>
            <person name="Soderlund C."/>
            <person name="Wing R.A."/>
            <person name="Palmer L.E."/>
            <person name="de la Bastide M."/>
            <person name="Spiegel L."/>
            <person name="Nascimento L."/>
            <person name="Zutavern T."/>
            <person name="O'Shaughnessy A."/>
            <person name="Dike S."/>
            <person name="Dedhia N."/>
            <person name="Preston R."/>
            <person name="Balija V."/>
            <person name="McCombie W.R."/>
            <person name="Chow T."/>
            <person name="Chen H."/>
            <person name="Chung M."/>
            <person name="Chen C."/>
            <person name="Shaw J."/>
            <person name="Wu H."/>
            <person name="Hsiao K."/>
            <person name="Chao Y."/>
            <person name="Chu M."/>
            <person name="Cheng C."/>
            <person name="Hour A."/>
            <person name="Lee P."/>
            <person name="Lin S."/>
            <person name="Lin Y."/>
            <person name="Liou J."/>
            <person name="Liu S."/>
            <person name="Hsing Y."/>
            <person name="Raghuvanshi S."/>
            <person name="Mohanty A."/>
            <person name="Bharti A.K."/>
            <person name="Gaur A."/>
            <person name="Gupta V."/>
            <person name="Kumar D."/>
            <person name="Ravi V."/>
            <person name="Vij S."/>
            <person name="Kapur A."/>
            <person name="Khurana P."/>
            <person name="Khurana P."/>
            <person name="Khurana J.P."/>
            <person name="Tyagi A.K."/>
            <person name="Gaikwad K."/>
            <person name="Singh A."/>
            <person name="Dalal V."/>
            <person name="Srivastava S."/>
            <person name="Dixit A."/>
            <person name="Pal A.K."/>
            <person name="Ghazi I.A."/>
            <person name="Yadav M."/>
            <person name="Pandit A."/>
            <person name="Bhargava A."/>
            <person name="Sureshbabu K."/>
            <person name="Batra K."/>
            <person name="Sharma T.R."/>
            <person name="Mohapatra T."/>
            <person name="Singh N.K."/>
            <person name="Messing J."/>
            <person name="Nelson A.B."/>
            <person name="Fuks G."/>
            <person name="Kavchok S."/>
            <person name="Keizer G."/>
            <person name="Linton E."/>
            <person name="Llaca V."/>
            <person name="Song R."/>
            <person name="Tanyolac B."/>
            <person name="Young S."/>
            <person name="Ho-Il K."/>
            <person name="Hahn J.H."/>
            <person name="Sangsakoo G."/>
            <person name="Vanavichit A."/>
            <person name="de Mattos Luiz.A.T."/>
            <person name="Zimmer P.D."/>
            <person name="Malone G."/>
            <person name="Dellagostin O."/>
            <person name="de Oliveira A.C."/>
            <person name="Bevan M."/>
            <person name="Bancroft I."/>
            <person name="Minx P."/>
            <person name="Cordum H."/>
            <person name="Wilson R."/>
            <person name="Cheng Z."/>
            <person name="Jin W."/>
            <person name="Jiang J."/>
            <person name="Leong S.A."/>
            <person name="Iwama H."/>
            <person name="Gojobori T."/>
            <person name="Itoh T."/>
            <person name="Niimura Y."/>
            <person name="Fujii Y."/>
            <person name="Habara T."/>
            <person name="Sakai H."/>
            <person name="Sato Y."/>
            <person name="Wilson G."/>
            <person name="Kumar K."/>
            <person name="McCouch S."/>
            <person name="Juretic N."/>
            <person name="Hoen D."/>
            <person name="Wright S."/>
            <person name="Bruskiewich R."/>
            <person name="Bureau T."/>
            <person name="Miyao A."/>
            <person name="Hirochika H."/>
            <person name="Nishikawa T."/>
            <person name="Kadowaki K."/>
            <person name="Sugiura M."/>
            <person name="Burr B."/>
            <person name="Sasaki T."/>
        </authorList>
    </citation>
    <scope>NUCLEOTIDE SEQUENCE [LARGE SCALE GENOMIC DNA]</scope>
    <source>
        <strain evidence="4">cv. Nipponbare</strain>
    </source>
</reference>
<dbReference type="Gene3D" id="3.30.70.330">
    <property type="match status" value="1"/>
</dbReference>
<dbReference type="InterPro" id="IPR021790">
    <property type="entry name" value="PTBP1-like_RRM2"/>
</dbReference>
<evidence type="ECO:0000313" key="3">
    <source>
        <dbReference type="EMBL" id="BAD45786.1"/>
    </source>
</evidence>
<dbReference type="Proteomes" id="UP000000763">
    <property type="component" value="Chromosome 6"/>
</dbReference>
<dbReference type="CDD" id="cd12422">
    <property type="entry name" value="RRM2_PTBP1_hnRNPL_like"/>
    <property type="match status" value="1"/>
</dbReference>
<sequence length="264" mass="29888">MSHWGHRPARAKHHRVPSLIPEDFAVVDFKEETIVSRGENTTGRQPLREEPQKMTVMEESHNIHNQAKHQCSKELSDEEDSEKGESSGQKNGDDKKDSKKHGSNGEKRLKSTSLLQELTPPGYLPGGVYPVMALGHDNLVSEPLTMASDADRVLRITVSHLVYPVDEYLLHQLFDGYRAERKIEVRQMGTHVEASVPFQTRAAAEHAWNLNGRAIYDGCCWLDIQWEQQSNNSMTPVTYLSTIITVTPQVTTYLECHTKIHSNH</sequence>